<sequence length="1088" mass="124585">MVIALRKPEIALKRAGELIAVGQDSTALQTLYEFFTARKPRGFNIDSYEDLLSKFAELAVEQRKGAMLKDGLQFYRNASQNTAVEAFENIVRKVFILTEGKVMSAQKKSDKASLELIEDLDESETPESILLSVVSSEQTKDRTERAIVTPWLKFIWETYRNVLDILRNNANFLKLYQEISRKAIAFCLTYQRKTEFKRLCELLRNHLQMIFKYSQNQYIDIKNREVVRLYLDTRFVLLNAAADMDLWSEAFRITEDINNLFVQSRTLVSPPLVAAYYEKLTRIMLRSNNPLFLAAAWHCYFGFIKDQSKAVGEAEIKRAANNTLLSTLSVPIIRSSSRVLLAEENENKNRTQRLTNLLRLSSPPTRASLIANLATLDIFNYADPDLRPLYELLEQKFHPLSICKKLAPILKNQLIPNEQLEKYIPLLYNVTLTRLVQQLSQVYSTVRLDVLYKLAVFDDPYKMTSIDIERFIVNGTRRGEFQLRIDHQRGIILFDVDPFDSARPEDSGAQLQASPAELMRLQLTSIATSLYNVQRVVSKKSSEGMKSSLESAVEHAMSNMNEERNVSIARKEYIESKRKLIEPLVAQNIQEEAKRKELLRKQEEEAKLRLLEEQKARELEEALAKEREKIRKEENKRIAESLKEKSGIEILPEELEKMNTDKLLQLQLEQLEKEEQALRTKQKNASRYLDHLVRAYHKEEMPLLHKDFENQQAADLQNYENSYKATVETSKAKHDFDLSVKHRLSRILDDYFVAKDLLNSKNAKKVAELQAQAQANLKKAKDRRIELYRKYKEELKERQAKEEKRRLEQEAQAKAEEERQKRMQEEKVRLLEEAKKAQLEAEAKKPNVYVPPSRRQKTGTESIASQVPSYAQTTRTPGTEFKEASPSIPVVSRQEVKTNEPPVLSPKPQSTEKSDVFVPSFKSSARDSINSPKPNTGSQYSKPSSYEPFSQNRSSPTPRSDAFSSYRKNYSGSPSPSYNSPRGSSGAAPSSTSQSRYVPPYMKSSGFGDRGSKFGNSPNLSRGSENPDFKNTRSFPTLGSQPSMSTNARATPEQDKPATKSTNAYSVLENIEERAEKTSAPWGSRSKQ</sequence>
<dbReference type="PROSITE" id="PS50250">
    <property type="entry name" value="PCI"/>
    <property type="match status" value="1"/>
</dbReference>
<dbReference type="SMART" id="SM00088">
    <property type="entry name" value="PINT"/>
    <property type="match status" value="1"/>
</dbReference>
<keyword evidence="3" id="KW-0694">RNA-binding</keyword>
<evidence type="ECO:0000313" key="10">
    <source>
        <dbReference type="Proteomes" id="UP000245609"/>
    </source>
</evidence>
<dbReference type="GO" id="GO:0003743">
    <property type="term" value="F:translation initiation factor activity"/>
    <property type="evidence" value="ECO:0007669"/>
    <property type="project" value="UniProtKB-KW"/>
</dbReference>
<proteinExistence type="predicted"/>
<evidence type="ECO:0000256" key="1">
    <source>
        <dbReference type="ARBA" id="ARBA00022490"/>
    </source>
</evidence>
<dbReference type="Proteomes" id="UP000245609">
    <property type="component" value="Unassembled WGS sequence"/>
</dbReference>
<evidence type="ECO:0000256" key="3">
    <source>
        <dbReference type="ARBA" id="ARBA00022884"/>
    </source>
</evidence>
<dbReference type="AlphaFoldDB" id="A0A2T9ZFT4"/>
<feature type="region of interest" description="Disordered" evidence="6">
    <location>
        <begin position="796"/>
        <end position="825"/>
    </location>
</feature>
<evidence type="ECO:0000256" key="5">
    <source>
        <dbReference type="SAM" id="Coils"/>
    </source>
</evidence>
<dbReference type="GO" id="GO:0071540">
    <property type="term" value="C:eukaryotic translation initiation factor 3 complex, eIF3e"/>
    <property type="evidence" value="ECO:0007669"/>
    <property type="project" value="TreeGrafter"/>
</dbReference>
<name>A0A2T9ZFT4_9FUNG</name>
<keyword evidence="5" id="KW-0175">Coiled coil</keyword>
<feature type="compositionally biased region" description="Polar residues" evidence="6">
    <location>
        <begin position="1032"/>
        <end position="1049"/>
    </location>
</feature>
<dbReference type="Pfam" id="PF22591">
    <property type="entry name" value="eIF3a_PCI_TPR-like"/>
    <property type="match status" value="1"/>
</dbReference>
<reference evidence="9 10" key="1">
    <citation type="journal article" date="2018" name="MBio">
        <title>Comparative Genomics Reveals the Core Gene Toolbox for the Fungus-Insect Symbiosis.</title>
        <authorList>
            <person name="Wang Y."/>
            <person name="Stata M."/>
            <person name="Wang W."/>
            <person name="Stajich J.E."/>
            <person name="White M.M."/>
            <person name="Moncalvo J.M."/>
        </authorList>
    </citation>
    <scope>NUCLEOTIDE SEQUENCE [LARGE SCALE GENOMIC DNA]</scope>
    <source>
        <strain evidence="9 10">SC-DP-2</strain>
    </source>
</reference>
<keyword evidence="10" id="KW-1185">Reference proteome</keyword>
<dbReference type="EMBL" id="MBFS01002071">
    <property type="protein sequence ID" value="PVV00345.1"/>
    <property type="molecule type" value="Genomic_DNA"/>
</dbReference>
<feature type="compositionally biased region" description="Polar residues" evidence="6">
    <location>
        <begin position="1014"/>
        <end position="1024"/>
    </location>
</feature>
<dbReference type="Pfam" id="PF01399">
    <property type="entry name" value="PCI"/>
    <property type="match status" value="1"/>
</dbReference>
<dbReference type="InterPro" id="IPR027512">
    <property type="entry name" value="EIF3A"/>
</dbReference>
<feature type="domain" description="PCI" evidence="7">
    <location>
        <begin position="316"/>
        <end position="499"/>
    </location>
</feature>
<protein>
    <recommendedName>
        <fullName evidence="7">PCI domain-containing protein</fullName>
    </recommendedName>
</protein>
<dbReference type="STRING" id="133381.A0A2T9ZFT4"/>
<dbReference type="GO" id="GO:0043614">
    <property type="term" value="C:multi-eIF complex"/>
    <property type="evidence" value="ECO:0007669"/>
    <property type="project" value="TreeGrafter"/>
</dbReference>
<organism evidence="9 10">
    <name type="scientific">Smittium megazygosporum</name>
    <dbReference type="NCBI Taxonomy" id="133381"/>
    <lineage>
        <taxon>Eukaryota</taxon>
        <taxon>Fungi</taxon>
        <taxon>Fungi incertae sedis</taxon>
        <taxon>Zoopagomycota</taxon>
        <taxon>Kickxellomycotina</taxon>
        <taxon>Harpellomycetes</taxon>
        <taxon>Harpellales</taxon>
        <taxon>Legeriomycetaceae</taxon>
        <taxon>Smittium</taxon>
    </lineage>
</organism>
<accession>A0A2T9ZFT4</accession>
<feature type="compositionally biased region" description="Low complexity" evidence="6">
    <location>
        <begin position="969"/>
        <end position="996"/>
    </location>
</feature>
<dbReference type="InterPro" id="IPR054711">
    <property type="entry name" value="eIF3a_PCI_TPR-like"/>
</dbReference>
<dbReference type="GO" id="GO:0001732">
    <property type="term" value="P:formation of cytoplasmic translation initiation complex"/>
    <property type="evidence" value="ECO:0007669"/>
    <property type="project" value="TreeGrafter"/>
</dbReference>
<keyword evidence="4" id="KW-0648">Protein biosynthesis</keyword>
<evidence type="ECO:0000259" key="7">
    <source>
        <dbReference type="PROSITE" id="PS50250"/>
    </source>
</evidence>
<keyword evidence="2" id="KW-0396">Initiation factor</keyword>
<dbReference type="Gene3D" id="4.10.860.10">
    <property type="entry name" value="UVR domain"/>
    <property type="match status" value="1"/>
</dbReference>
<feature type="region of interest" description="Disordered" evidence="6">
    <location>
        <begin position="840"/>
        <end position="1088"/>
    </location>
</feature>
<dbReference type="OrthoDB" id="18884at2759"/>
<dbReference type="GO" id="GO:0002188">
    <property type="term" value="P:translation reinitiation"/>
    <property type="evidence" value="ECO:0007669"/>
    <property type="project" value="TreeGrafter"/>
</dbReference>
<dbReference type="InterPro" id="IPR000717">
    <property type="entry name" value="PCI_dom"/>
</dbReference>
<dbReference type="GO" id="GO:0071541">
    <property type="term" value="C:eukaryotic translation initiation factor 3 complex, eIF3m"/>
    <property type="evidence" value="ECO:0007669"/>
    <property type="project" value="TreeGrafter"/>
</dbReference>
<evidence type="ECO:0000256" key="6">
    <source>
        <dbReference type="SAM" id="MobiDB-lite"/>
    </source>
</evidence>
<evidence type="ECO:0000313" key="9">
    <source>
        <dbReference type="EMBL" id="PVV03452.1"/>
    </source>
</evidence>
<dbReference type="GO" id="GO:0003729">
    <property type="term" value="F:mRNA binding"/>
    <property type="evidence" value="ECO:0007669"/>
    <property type="project" value="TreeGrafter"/>
</dbReference>
<feature type="compositionally biased region" description="Polar residues" evidence="6">
    <location>
        <begin position="859"/>
        <end position="877"/>
    </location>
</feature>
<dbReference type="EMBL" id="MBFS01000231">
    <property type="protein sequence ID" value="PVV03452.1"/>
    <property type="molecule type" value="Genomic_DNA"/>
</dbReference>
<evidence type="ECO:0000256" key="2">
    <source>
        <dbReference type="ARBA" id="ARBA00022540"/>
    </source>
</evidence>
<feature type="coiled-coil region" evidence="5">
    <location>
        <begin position="586"/>
        <end position="688"/>
    </location>
</feature>
<dbReference type="Gene3D" id="1.25.40.860">
    <property type="match status" value="2"/>
</dbReference>
<gene>
    <name evidence="9" type="ORF">BB560_002066</name>
    <name evidence="8" type="ORF">BB560_005280</name>
</gene>
<keyword evidence="1" id="KW-0963">Cytoplasm</keyword>
<dbReference type="PANTHER" id="PTHR14005:SF0">
    <property type="entry name" value="EUKARYOTIC TRANSLATION INITIATION FACTOR 3 SUBUNIT A"/>
    <property type="match status" value="1"/>
</dbReference>
<dbReference type="PANTHER" id="PTHR14005">
    <property type="entry name" value="EUKARYOTIC TRANSLATION INITIATION FACTOR 3, THETA SUBUNIT"/>
    <property type="match status" value="1"/>
</dbReference>
<comment type="caution">
    <text evidence="9">The sequence shown here is derived from an EMBL/GenBank/DDBJ whole genome shotgun (WGS) entry which is preliminary data.</text>
</comment>
<feature type="compositionally biased region" description="Polar residues" evidence="6">
    <location>
        <begin position="921"/>
        <end position="968"/>
    </location>
</feature>
<evidence type="ECO:0000313" key="8">
    <source>
        <dbReference type="EMBL" id="PVV00345.1"/>
    </source>
</evidence>
<evidence type="ECO:0000256" key="4">
    <source>
        <dbReference type="ARBA" id="ARBA00022917"/>
    </source>
</evidence>